<gene>
    <name evidence="2" type="ORF">AWN68_02775</name>
</gene>
<dbReference type="PROSITE" id="PS51257">
    <property type="entry name" value="PROKAR_LIPOPROTEIN"/>
    <property type="match status" value="1"/>
</dbReference>
<comment type="caution">
    <text evidence="2">The sequence shown here is derived from an EMBL/GenBank/DDBJ whole genome shotgun (WGS) entry which is preliminary data.</text>
</comment>
<feature type="chain" id="PRO_5007575440" description="Lipoprotein" evidence="1">
    <location>
        <begin position="25"/>
        <end position="190"/>
    </location>
</feature>
<protein>
    <recommendedName>
        <fullName evidence="4">Lipoprotein</fullName>
    </recommendedName>
</protein>
<proteinExistence type="predicted"/>
<dbReference type="EMBL" id="LRDB01000001">
    <property type="protein sequence ID" value="KYG83747.1"/>
    <property type="molecule type" value="Genomic_DNA"/>
</dbReference>
<reference evidence="2 3" key="1">
    <citation type="submission" date="2016-01" db="EMBL/GenBank/DDBJ databases">
        <title>Genome sequencing of Roseivirga echinicomitans KMM 6058.</title>
        <authorList>
            <person name="Selvaratnam C."/>
            <person name="Thevarajoo S."/>
            <person name="Goh K.M."/>
            <person name="Ee R."/>
            <person name="Chan K.-G."/>
            <person name="Chong C.S."/>
        </authorList>
    </citation>
    <scope>NUCLEOTIDE SEQUENCE [LARGE SCALE GENOMIC DNA]</scope>
    <source>
        <strain evidence="2 3">KMM 6058</strain>
    </source>
</reference>
<evidence type="ECO:0000256" key="1">
    <source>
        <dbReference type="SAM" id="SignalP"/>
    </source>
</evidence>
<evidence type="ECO:0000313" key="2">
    <source>
        <dbReference type="EMBL" id="KYG83747.1"/>
    </source>
</evidence>
<keyword evidence="3" id="KW-1185">Reference proteome</keyword>
<evidence type="ECO:0008006" key="4">
    <source>
        <dbReference type="Google" id="ProtNLM"/>
    </source>
</evidence>
<keyword evidence="1" id="KW-0732">Signal</keyword>
<organism evidence="2 3">
    <name type="scientific">Roseivirga echinicomitans</name>
    <dbReference type="NCBI Taxonomy" id="296218"/>
    <lineage>
        <taxon>Bacteria</taxon>
        <taxon>Pseudomonadati</taxon>
        <taxon>Bacteroidota</taxon>
        <taxon>Cytophagia</taxon>
        <taxon>Cytophagales</taxon>
        <taxon>Roseivirgaceae</taxon>
        <taxon>Roseivirga</taxon>
    </lineage>
</organism>
<dbReference type="AlphaFoldDB" id="A0A150XYA9"/>
<feature type="signal peptide" evidence="1">
    <location>
        <begin position="1"/>
        <end position="24"/>
    </location>
</feature>
<sequence>MIFKNSIKSILLLSLFFIYSCDSAGGADEEEPEFNKEGTEVTSNVTGVRLTKYGPEYQSMTNSPGIDFSLLQDSGTLAWLNVDSGIGNAKLAKLVGTFDYSFFQAEPTKDLNRGSDDAIWWDDSALYGGAVNGKNYCLVDADYDGTFETMLLVYLNVQDLESSYFIGKAVKTDGTDLSFSMAKQVLDQLN</sequence>
<accession>A0A150XYA9</accession>
<evidence type="ECO:0000313" key="3">
    <source>
        <dbReference type="Proteomes" id="UP000075615"/>
    </source>
</evidence>
<dbReference type="RefSeq" id="WP_068411117.1">
    <property type="nucleotide sequence ID" value="NZ_LRDB01000001.1"/>
</dbReference>
<name>A0A150XYA9_9BACT</name>
<dbReference type="STRING" id="296218.AWN68_02775"/>
<dbReference type="Proteomes" id="UP000075615">
    <property type="component" value="Unassembled WGS sequence"/>
</dbReference>